<evidence type="ECO:0000313" key="1">
    <source>
        <dbReference type="EMBL" id="GBL77048.1"/>
    </source>
</evidence>
<evidence type="ECO:0000313" key="2">
    <source>
        <dbReference type="Proteomes" id="UP000499080"/>
    </source>
</evidence>
<dbReference type="Proteomes" id="UP000499080">
    <property type="component" value="Unassembled WGS sequence"/>
</dbReference>
<dbReference type="EMBL" id="BGPR01000011">
    <property type="protein sequence ID" value="GBL77048.1"/>
    <property type="molecule type" value="Genomic_DNA"/>
</dbReference>
<proteinExistence type="predicted"/>
<reference evidence="1 2" key="1">
    <citation type="journal article" date="2019" name="Sci. Rep.">
        <title>Orb-weaving spider Araneus ventricosus genome elucidates the spidroin gene catalogue.</title>
        <authorList>
            <person name="Kono N."/>
            <person name="Nakamura H."/>
            <person name="Ohtoshi R."/>
            <person name="Moran D.A.P."/>
            <person name="Shinohara A."/>
            <person name="Yoshida Y."/>
            <person name="Fujiwara M."/>
            <person name="Mori M."/>
            <person name="Tomita M."/>
            <person name="Arakawa K."/>
        </authorList>
    </citation>
    <scope>NUCLEOTIDE SEQUENCE [LARGE SCALE GENOMIC DNA]</scope>
</reference>
<organism evidence="1 2">
    <name type="scientific">Araneus ventricosus</name>
    <name type="common">Orbweaver spider</name>
    <name type="synonym">Epeira ventricosa</name>
    <dbReference type="NCBI Taxonomy" id="182803"/>
    <lineage>
        <taxon>Eukaryota</taxon>
        <taxon>Metazoa</taxon>
        <taxon>Ecdysozoa</taxon>
        <taxon>Arthropoda</taxon>
        <taxon>Chelicerata</taxon>
        <taxon>Arachnida</taxon>
        <taxon>Araneae</taxon>
        <taxon>Araneomorphae</taxon>
        <taxon>Entelegynae</taxon>
        <taxon>Araneoidea</taxon>
        <taxon>Araneidae</taxon>
        <taxon>Araneus</taxon>
    </lineage>
</organism>
<gene>
    <name evidence="1" type="ORF">AVEN_12698_1</name>
</gene>
<keyword evidence="2" id="KW-1185">Reference proteome</keyword>
<sequence length="129" mass="14334">MGKISDLDAFDRRQIVGTRCMDHSISEIVRELGFSRSTVYREYMDGGEKTSDQANCKGQLALNACGARQLSHIVRSRKLVESMPRRVAAVIKARGGPTRQLAIPNSVELQCILLFFPFYTPPCGNKQSA</sequence>
<protein>
    <recommendedName>
        <fullName evidence="3">Tc3 transposase DNA binding domain-containing protein</fullName>
    </recommendedName>
</protein>
<dbReference type="AlphaFoldDB" id="A0A4Y2ABA6"/>
<name>A0A4Y2ABA6_ARAVE</name>
<evidence type="ECO:0008006" key="3">
    <source>
        <dbReference type="Google" id="ProtNLM"/>
    </source>
</evidence>
<comment type="caution">
    <text evidence="1">The sequence shown here is derived from an EMBL/GenBank/DDBJ whole genome shotgun (WGS) entry which is preliminary data.</text>
</comment>
<accession>A0A4Y2ABA6</accession>